<name>A0A6N3I2R4_9FIRM</name>
<dbReference type="AlphaFoldDB" id="A0A6N3I2R4"/>
<evidence type="ECO:0000259" key="4">
    <source>
        <dbReference type="Pfam" id="PF13005"/>
    </source>
</evidence>
<dbReference type="InterPro" id="IPR024463">
    <property type="entry name" value="Transposase_TnpC_homeodom"/>
</dbReference>
<feature type="region of interest" description="Disordered" evidence="2">
    <location>
        <begin position="86"/>
        <end position="117"/>
    </location>
</feature>
<dbReference type="PANTHER" id="PTHR33678">
    <property type="entry name" value="BLL1576 PROTEIN"/>
    <property type="match status" value="1"/>
</dbReference>
<feature type="coiled-coil region" evidence="1">
    <location>
        <begin position="10"/>
        <end position="51"/>
    </location>
</feature>
<gene>
    <name evidence="7" type="ORF">CHLFYP18_04331</name>
</gene>
<dbReference type="NCBIfam" id="NF033517">
    <property type="entry name" value="transpos_IS66"/>
    <property type="match status" value="1"/>
</dbReference>
<organism evidence="7">
    <name type="scientific">Hungatella hathewayi</name>
    <dbReference type="NCBI Taxonomy" id="154046"/>
    <lineage>
        <taxon>Bacteria</taxon>
        <taxon>Bacillati</taxon>
        <taxon>Bacillota</taxon>
        <taxon>Clostridia</taxon>
        <taxon>Lachnospirales</taxon>
        <taxon>Lachnospiraceae</taxon>
        <taxon>Hungatella</taxon>
    </lineage>
</organism>
<evidence type="ECO:0000313" key="7">
    <source>
        <dbReference type="EMBL" id="VYU83557.1"/>
    </source>
</evidence>
<dbReference type="EMBL" id="CACRUH010000095">
    <property type="protein sequence ID" value="VYU83557.1"/>
    <property type="molecule type" value="Genomic_DNA"/>
</dbReference>
<feature type="domain" description="Transposase IS66 zinc-finger binding" evidence="4">
    <location>
        <begin position="135"/>
        <end position="179"/>
    </location>
</feature>
<reference evidence="7" key="1">
    <citation type="submission" date="2019-11" db="EMBL/GenBank/DDBJ databases">
        <authorList>
            <person name="Feng L."/>
        </authorList>
    </citation>
    <scope>NUCLEOTIDE SEQUENCE</scope>
    <source>
        <strain evidence="7">ChathewayiLFYP18</strain>
    </source>
</reference>
<dbReference type="Pfam" id="PF13005">
    <property type="entry name" value="zf-IS66"/>
    <property type="match status" value="1"/>
</dbReference>
<feature type="domain" description="Transposase TnpC homeodomain" evidence="5">
    <location>
        <begin position="48"/>
        <end position="127"/>
    </location>
</feature>
<feature type="compositionally biased region" description="Acidic residues" evidence="2">
    <location>
        <begin position="94"/>
        <end position="103"/>
    </location>
</feature>
<evidence type="ECO:0000259" key="6">
    <source>
        <dbReference type="Pfam" id="PF13817"/>
    </source>
</evidence>
<accession>A0A6N3I2R4</accession>
<proteinExistence type="predicted"/>
<dbReference type="Pfam" id="PF13007">
    <property type="entry name" value="LZ_Tnp_IS66"/>
    <property type="match status" value="1"/>
</dbReference>
<feature type="domain" description="Transposase IS66 central" evidence="3">
    <location>
        <begin position="200"/>
        <end position="486"/>
    </location>
</feature>
<dbReference type="InterPro" id="IPR024474">
    <property type="entry name" value="Znf_dom_IS66"/>
</dbReference>
<evidence type="ECO:0000259" key="3">
    <source>
        <dbReference type="Pfam" id="PF03050"/>
    </source>
</evidence>
<dbReference type="Pfam" id="PF13817">
    <property type="entry name" value="DDE_Tnp_IS66_C"/>
    <property type="match status" value="1"/>
</dbReference>
<evidence type="ECO:0000256" key="1">
    <source>
        <dbReference type="SAM" id="Coils"/>
    </source>
</evidence>
<keyword evidence="1" id="KW-0175">Coiled coil</keyword>
<dbReference type="InterPro" id="IPR004291">
    <property type="entry name" value="Transposase_IS66_central"/>
</dbReference>
<dbReference type="InterPro" id="IPR039552">
    <property type="entry name" value="IS66_C"/>
</dbReference>
<dbReference type="InterPro" id="IPR052344">
    <property type="entry name" value="Transposase-related"/>
</dbReference>
<evidence type="ECO:0000259" key="5">
    <source>
        <dbReference type="Pfam" id="PF13007"/>
    </source>
</evidence>
<dbReference type="Pfam" id="PF03050">
    <property type="entry name" value="DDE_Tnp_IS66"/>
    <property type="match status" value="1"/>
</dbReference>
<feature type="domain" description="Transposase IS66 C-terminal" evidence="6">
    <location>
        <begin position="493"/>
        <end position="532"/>
    </location>
</feature>
<protein>
    <submittedName>
        <fullName evidence="7">Transposase IS66 family protein</fullName>
    </submittedName>
</protein>
<dbReference type="PANTHER" id="PTHR33678:SF2">
    <property type="match status" value="1"/>
</dbReference>
<dbReference type="RefSeq" id="WP_156834578.1">
    <property type="nucleotide sequence ID" value="NZ_CACRUH010000095.1"/>
</dbReference>
<sequence length="551" mass="63011">MAGSARDIQMRELKDTISELNKLIKTLQQTIEAANAREAALCQERDNLKEQMDYLTKRIFGASSEKGKCDIPGQLDLFNEAETETAEDPVAALSEEDLPSWEEPEAKPRKKRAANEERSKGLPVEQVFLDVPEEERICGVCGTLMETIGTEFVRRELKFIPAKVKVIEYYSVNYGCPKCRKEAVLPQIKKGNGARTHMIHGMASTSTVAGIMYQKYFNGMPLYRQERDWKQCGANISRTTFANWIIANALDFFTPIYACFRKKLLARSFAMADETPVQVLHEPWRRAQTQSYMWLFRSGEDEGPPIILYKYAPTRAGDNAVEFLEGYSGYLMCDGYSGYNKVPDAKRTACWAHIRRYLIDAIPKGKQLDYTQPSVQGVMYVNRLFEMEDKIRKKHAGDYEVIRKARLEKEKPVIDGFLSWLEQQKPTRGSRMEKAITYIRNREAYLSRYLEDGRCSFSNNLSENAIRPFVVGRKGWLFSDTPAGAETSAVIYTMVENAKANGVNVYQYLKLLLEKQPHNRMSGEELERFAPWNPEVKALLDSRVTDEPENG</sequence>
<evidence type="ECO:0000256" key="2">
    <source>
        <dbReference type="SAM" id="MobiDB-lite"/>
    </source>
</evidence>